<dbReference type="PANTHER" id="PTHR23327">
    <property type="entry name" value="RING FINGER PROTEIN 127"/>
    <property type="match status" value="1"/>
</dbReference>
<keyword evidence="2 4" id="KW-0863">Zinc-finger</keyword>
<keyword evidence="9" id="KW-1185">Reference proteome</keyword>
<reference evidence="10" key="2">
    <citation type="submission" date="2025-04" db="UniProtKB">
        <authorList>
            <consortium name="RefSeq"/>
        </authorList>
    </citation>
    <scope>IDENTIFICATION</scope>
    <source>
        <tissue evidence="10">Whole body</tissue>
    </source>
</reference>
<feature type="domain" description="C3H1-type" evidence="7">
    <location>
        <begin position="6"/>
        <end position="28"/>
    </location>
</feature>
<dbReference type="Pfam" id="PF13923">
    <property type="entry name" value="zf-C3HC4_2"/>
    <property type="match status" value="1"/>
</dbReference>
<dbReference type="SMART" id="SM00356">
    <property type="entry name" value="ZnF_C3H1"/>
    <property type="match status" value="1"/>
</dbReference>
<feature type="compositionally biased region" description="Polar residues" evidence="5">
    <location>
        <begin position="51"/>
        <end position="116"/>
    </location>
</feature>
<evidence type="ECO:0000259" key="7">
    <source>
        <dbReference type="PROSITE" id="PS50103"/>
    </source>
</evidence>
<dbReference type="PROSITE" id="PS50103">
    <property type="entry name" value="ZF_C3H1"/>
    <property type="match status" value="1"/>
</dbReference>
<evidence type="ECO:0000313" key="8">
    <source>
        <dbReference type="EMBL" id="MBY74903.1"/>
    </source>
</evidence>
<dbReference type="InterPro" id="IPR000571">
    <property type="entry name" value="Znf_CCCH"/>
</dbReference>
<accession>A0A2S2QAY8</accession>
<dbReference type="AlphaFoldDB" id="A0A2S2QAY8"/>
<feature type="region of interest" description="Disordered" evidence="5">
    <location>
        <begin position="38"/>
        <end position="124"/>
    </location>
</feature>
<evidence type="ECO:0000313" key="10">
    <source>
        <dbReference type="RefSeq" id="XP_025417720.1"/>
    </source>
</evidence>
<name>A0A2S2QAY8_9HEMI</name>
<keyword evidence="3 4" id="KW-0862">Zinc</keyword>
<feature type="domain" description="RING-type" evidence="6">
    <location>
        <begin position="189"/>
        <end position="227"/>
    </location>
</feature>
<dbReference type="SUPFAM" id="SSF57850">
    <property type="entry name" value="RING/U-box"/>
    <property type="match status" value="1"/>
</dbReference>
<gene>
    <name evidence="8" type="primary">RNF8_1</name>
    <name evidence="10" type="synonym">LOC112688639</name>
    <name evidence="8" type="ORF">g.59483</name>
</gene>
<dbReference type="OrthoDB" id="5330228at2759"/>
<sequence length="354" mass="40197">MAAADICMYYLRGACRFGNRCWNSHDWKTFMSSAPTMSVPANTDNDEECEPSTSSTINESQQDEPSTSSVINETQQGGPSTSSTINESQQDDPSTSSTIIASQQDGPSANTESQQDMTEEEQMIQTADTAGEIGDKSSSNELIKSIKKNASKLKEIGKKTVFCKKVIPIKEKIDWEEIIRNTVTENLQCGVCMEIFIKPTVLNCSHTFCESCIHIWMRKVKKCPMCRVNIQSKSYCLTLDSFIDKLVEYMPEEIKLRRRITVKERTLTKDEEYTRRHINRSSRLDRLVNATAQSQHPLLDLFMATSGNHNDDIEDDIEENVIRDQSEVMRMNLHDIVISTRGMNPLLDYNGWCE</sequence>
<evidence type="ECO:0000256" key="5">
    <source>
        <dbReference type="SAM" id="MobiDB-lite"/>
    </source>
</evidence>
<dbReference type="GO" id="GO:0008270">
    <property type="term" value="F:zinc ion binding"/>
    <property type="evidence" value="ECO:0007669"/>
    <property type="project" value="UniProtKB-KW"/>
</dbReference>
<feature type="zinc finger region" description="C3H1-type" evidence="4">
    <location>
        <begin position="6"/>
        <end position="28"/>
    </location>
</feature>
<protein>
    <submittedName>
        <fullName evidence="8 10">E3 ubiquitin-protein ligase</fullName>
    </submittedName>
</protein>
<dbReference type="RefSeq" id="XP_025417720.1">
    <property type="nucleotide sequence ID" value="XM_025561935.1"/>
</dbReference>
<dbReference type="SMART" id="SM00184">
    <property type="entry name" value="RING"/>
    <property type="match status" value="1"/>
</dbReference>
<dbReference type="Proteomes" id="UP000694846">
    <property type="component" value="Unplaced"/>
</dbReference>
<dbReference type="EMBL" id="GGMS01005700">
    <property type="protein sequence ID" value="MBY74903.1"/>
    <property type="molecule type" value="Transcribed_RNA"/>
</dbReference>
<reference evidence="8" key="1">
    <citation type="submission" date="2018-04" db="EMBL/GenBank/DDBJ databases">
        <title>Transcriptome assembly of Sipha flava.</title>
        <authorList>
            <person name="Scully E.D."/>
            <person name="Geib S.M."/>
            <person name="Palmer N.A."/>
            <person name="Koch K."/>
            <person name="Bradshaw J."/>
            <person name="Heng-Moss T."/>
            <person name="Sarath G."/>
        </authorList>
    </citation>
    <scope>NUCLEOTIDE SEQUENCE</scope>
</reference>
<evidence type="ECO:0000259" key="6">
    <source>
        <dbReference type="PROSITE" id="PS50089"/>
    </source>
</evidence>
<evidence type="ECO:0000256" key="2">
    <source>
        <dbReference type="ARBA" id="ARBA00022771"/>
    </source>
</evidence>
<dbReference type="InterPro" id="IPR013083">
    <property type="entry name" value="Znf_RING/FYVE/PHD"/>
</dbReference>
<organism evidence="8">
    <name type="scientific">Sipha flava</name>
    <name type="common">yellow sugarcane aphid</name>
    <dbReference type="NCBI Taxonomy" id="143950"/>
    <lineage>
        <taxon>Eukaryota</taxon>
        <taxon>Metazoa</taxon>
        <taxon>Ecdysozoa</taxon>
        <taxon>Arthropoda</taxon>
        <taxon>Hexapoda</taxon>
        <taxon>Insecta</taxon>
        <taxon>Pterygota</taxon>
        <taxon>Neoptera</taxon>
        <taxon>Paraneoptera</taxon>
        <taxon>Hemiptera</taxon>
        <taxon>Sternorrhyncha</taxon>
        <taxon>Aphidomorpha</taxon>
        <taxon>Aphidoidea</taxon>
        <taxon>Aphididae</taxon>
        <taxon>Sipha</taxon>
    </lineage>
</organism>
<dbReference type="InterPro" id="IPR017907">
    <property type="entry name" value="Znf_RING_CS"/>
</dbReference>
<dbReference type="Gene3D" id="3.30.40.10">
    <property type="entry name" value="Zinc/RING finger domain, C3HC4 (zinc finger)"/>
    <property type="match status" value="1"/>
</dbReference>
<evidence type="ECO:0000313" key="9">
    <source>
        <dbReference type="Proteomes" id="UP000694846"/>
    </source>
</evidence>
<dbReference type="PROSITE" id="PS50089">
    <property type="entry name" value="ZF_RING_2"/>
    <property type="match status" value="1"/>
</dbReference>
<evidence type="ECO:0000256" key="4">
    <source>
        <dbReference type="PROSITE-ProRule" id="PRU00723"/>
    </source>
</evidence>
<evidence type="ECO:0000256" key="3">
    <source>
        <dbReference type="ARBA" id="ARBA00022833"/>
    </source>
</evidence>
<dbReference type="InterPro" id="IPR001841">
    <property type="entry name" value="Znf_RING"/>
</dbReference>
<proteinExistence type="predicted"/>
<keyword evidence="1 4" id="KW-0479">Metal-binding</keyword>
<evidence type="ECO:0000256" key="1">
    <source>
        <dbReference type="ARBA" id="ARBA00022723"/>
    </source>
</evidence>
<dbReference type="PROSITE" id="PS00518">
    <property type="entry name" value="ZF_RING_1"/>
    <property type="match status" value="1"/>
</dbReference>